<evidence type="ECO:0000256" key="2">
    <source>
        <dbReference type="ARBA" id="ARBA00022679"/>
    </source>
</evidence>
<dbReference type="AlphaFoldDB" id="A0A1Y1CKA8"/>
<keyword evidence="6" id="KW-1185">Reference proteome</keyword>
<dbReference type="RefSeq" id="WP_096429658.1">
    <property type="nucleotide sequence ID" value="NZ_AP018042.1"/>
</dbReference>
<keyword evidence="2" id="KW-0808">Transferase</keyword>
<dbReference type="Proteomes" id="UP000218267">
    <property type="component" value="Chromosome"/>
</dbReference>
<evidence type="ECO:0000313" key="5">
    <source>
        <dbReference type="EMBL" id="BAX80817.1"/>
    </source>
</evidence>
<feature type="domain" description="HipA-like C-terminal" evidence="4">
    <location>
        <begin position="15"/>
        <end position="138"/>
    </location>
</feature>
<keyword evidence="3" id="KW-0418">Kinase</keyword>
<evidence type="ECO:0000256" key="1">
    <source>
        <dbReference type="ARBA" id="ARBA00010164"/>
    </source>
</evidence>
<accession>A0A1Y1CKA8</accession>
<dbReference type="Pfam" id="PF07804">
    <property type="entry name" value="HipA_C"/>
    <property type="match status" value="1"/>
</dbReference>
<proteinExistence type="inferred from homology"/>
<dbReference type="InterPro" id="IPR052028">
    <property type="entry name" value="HipA_Ser/Thr_kinase"/>
</dbReference>
<sequence length="173" mass="20230">MRYNYAKYCLTERLTEFKYRGSYEQIGKTIHKYSSNSGLDLINFFEQVLFSFLMGNADMHLKNFSLINHPVLGYVLTPAYDMLSTALVMNDDKEDLALTLNAKKTKIKRKDFISAFDLFEMLEKSQNNIFAKFEKTMPSWLEMIDVSFLPSEMKEAYIALIRDRANRLSKNIN</sequence>
<name>A0A1Y1CKA8_9BACT</name>
<reference evidence="5 6" key="1">
    <citation type="journal article" date="2018" name="Mar. Genomics">
        <title>Complete genome sequence of Marinifilaceae bacterium strain SPP2, isolated from the Antarctic marine sediment.</title>
        <authorList>
            <person name="Watanabe M."/>
            <person name="Kojima H."/>
            <person name="Fukui M."/>
        </authorList>
    </citation>
    <scope>NUCLEOTIDE SEQUENCE [LARGE SCALE GENOMIC DNA]</scope>
    <source>
        <strain evidence="5 6">SPP2</strain>
    </source>
</reference>
<dbReference type="GO" id="GO:0005829">
    <property type="term" value="C:cytosol"/>
    <property type="evidence" value="ECO:0007669"/>
    <property type="project" value="TreeGrafter"/>
</dbReference>
<dbReference type="GO" id="GO:0004674">
    <property type="term" value="F:protein serine/threonine kinase activity"/>
    <property type="evidence" value="ECO:0007669"/>
    <property type="project" value="TreeGrafter"/>
</dbReference>
<dbReference type="PANTHER" id="PTHR37419:SF1">
    <property type="entry name" value="SERINE_THREONINE-PROTEIN KINASE TOXIN HIPA"/>
    <property type="match status" value="1"/>
</dbReference>
<evidence type="ECO:0000259" key="4">
    <source>
        <dbReference type="Pfam" id="PF07804"/>
    </source>
</evidence>
<dbReference type="InterPro" id="IPR012893">
    <property type="entry name" value="HipA-like_C"/>
</dbReference>
<evidence type="ECO:0000256" key="3">
    <source>
        <dbReference type="ARBA" id="ARBA00022777"/>
    </source>
</evidence>
<comment type="similarity">
    <text evidence="1">Belongs to the HipA Ser/Thr kinase family.</text>
</comment>
<organism evidence="5 6">
    <name type="scientific">Labilibaculum antarcticum</name>
    <dbReference type="NCBI Taxonomy" id="1717717"/>
    <lineage>
        <taxon>Bacteria</taxon>
        <taxon>Pseudomonadati</taxon>
        <taxon>Bacteroidota</taxon>
        <taxon>Bacteroidia</taxon>
        <taxon>Marinilabiliales</taxon>
        <taxon>Marinifilaceae</taxon>
        <taxon>Labilibaculum</taxon>
    </lineage>
</organism>
<gene>
    <name evidence="5" type="ORF">ALGA_2495</name>
</gene>
<dbReference type="KEGG" id="mbas:ALGA_2495"/>
<protein>
    <recommendedName>
        <fullName evidence="4">HipA-like C-terminal domain-containing protein</fullName>
    </recommendedName>
</protein>
<dbReference type="EMBL" id="AP018042">
    <property type="protein sequence ID" value="BAX80817.1"/>
    <property type="molecule type" value="Genomic_DNA"/>
</dbReference>
<reference evidence="6" key="2">
    <citation type="journal article" date="2020" name="Antonie Van Leeuwenhoek">
        <title>Labilibaculum antarcticum sp. nov., a novel facultative anaerobic, psychrotorelant bacterium isolated from marine sediment of Antarctica.</title>
        <authorList>
            <person name="Watanabe M."/>
            <person name="Kojima H."/>
            <person name="Fukui M."/>
        </authorList>
    </citation>
    <scope>NUCLEOTIDE SEQUENCE [LARGE SCALE GENOMIC DNA]</scope>
    <source>
        <strain evidence="6">SPP2</strain>
    </source>
</reference>
<dbReference type="OrthoDB" id="9805913at2"/>
<dbReference type="PANTHER" id="PTHR37419">
    <property type="entry name" value="SERINE/THREONINE-PROTEIN KINASE TOXIN HIPA"/>
    <property type="match status" value="1"/>
</dbReference>
<evidence type="ECO:0000313" key="6">
    <source>
        <dbReference type="Proteomes" id="UP000218267"/>
    </source>
</evidence>
<dbReference type="Gene3D" id="1.10.1070.20">
    <property type="match status" value="1"/>
</dbReference>